<dbReference type="PROSITE" id="PS00045">
    <property type="entry name" value="HISTONE_LIKE"/>
    <property type="match status" value="1"/>
</dbReference>
<feature type="region of interest" description="Disordered" evidence="4">
    <location>
        <begin position="62"/>
        <end position="92"/>
    </location>
</feature>
<dbReference type="RefSeq" id="WP_008800659.1">
    <property type="nucleotide sequence ID" value="NZ_GG657971.1"/>
</dbReference>
<evidence type="ECO:0000313" key="6">
    <source>
        <dbReference type="Proteomes" id="UP000002975"/>
    </source>
</evidence>
<protein>
    <submittedName>
        <fullName evidence="5">Putative integration host factor subunit alpha</fullName>
    </submittedName>
</protein>
<dbReference type="Proteomes" id="UP000002975">
    <property type="component" value="Unassembled WGS sequence"/>
</dbReference>
<dbReference type="Pfam" id="PF00216">
    <property type="entry name" value="Bac_DNA_binding"/>
    <property type="match status" value="1"/>
</dbReference>
<dbReference type="SMART" id="SM00411">
    <property type="entry name" value="BHL"/>
    <property type="match status" value="1"/>
</dbReference>
<evidence type="ECO:0000256" key="4">
    <source>
        <dbReference type="SAM" id="MobiDB-lite"/>
    </source>
</evidence>
<evidence type="ECO:0000256" key="2">
    <source>
        <dbReference type="ARBA" id="ARBA00023125"/>
    </source>
</evidence>
<dbReference type="PRINTS" id="PR01727">
    <property type="entry name" value="DNABINDINGHU"/>
</dbReference>
<dbReference type="GO" id="GO:0030527">
    <property type="term" value="F:structural constituent of chromatin"/>
    <property type="evidence" value="ECO:0007669"/>
    <property type="project" value="InterPro"/>
</dbReference>
<dbReference type="InterPro" id="IPR010992">
    <property type="entry name" value="IHF-like_DNA-bd_dom_sf"/>
</dbReference>
<keyword evidence="1" id="KW-0226">DNA condensation</keyword>
<evidence type="ECO:0000313" key="5">
    <source>
        <dbReference type="EMBL" id="EFS20580.1"/>
    </source>
</evidence>
<keyword evidence="2" id="KW-0238">DNA-binding</keyword>
<dbReference type="SUPFAM" id="SSF47729">
    <property type="entry name" value="IHF-like DNA-binding proteins"/>
    <property type="match status" value="1"/>
</dbReference>
<dbReference type="HOGENOM" id="CLU_105066_3_3_0"/>
<proteinExistence type="inferred from homology"/>
<feature type="compositionally biased region" description="Basic residues" evidence="4">
    <location>
        <begin position="73"/>
        <end position="82"/>
    </location>
</feature>
<accession>E5BEP9</accession>
<gene>
    <name evidence="5" type="ORF">FSBG_00077</name>
</gene>
<dbReference type="GO" id="GO:0005829">
    <property type="term" value="C:cytosol"/>
    <property type="evidence" value="ECO:0007669"/>
    <property type="project" value="TreeGrafter"/>
</dbReference>
<reference evidence="5 6" key="1">
    <citation type="submission" date="2009-02" db="EMBL/GenBank/DDBJ databases">
        <title>The Genome Sequence of Fusobacterium sp. 3_1_5R.</title>
        <authorList>
            <consortium name="The Broad Institute Genome Sequencing Platform"/>
            <person name="Ward D."/>
            <person name="Young S.K."/>
            <person name="Kodira C.D."/>
            <person name="Zeng Q."/>
            <person name="Koehrsen M."/>
            <person name="Alvarado L."/>
            <person name="Berlin A."/>
            <person name="Borenstein D."/>
            <person name="Chen Z."/>
            <person name="Engels R."/>
            <person name="Freedman E."/>
            <person name="Gellesch M."/>
            <person name="Goldberg J."/>
            <person name="Griggs A."/>
            <person name="Gujja S."/>
            <person name="Heiman D."/>
            <person name="Hepburn T."/>
            <person name="Howarth C."/>
            <person name="Jen D."/>
            <person name="Larson L."/>
            <person name="Lewis B."/>
            <person name="Mehta T."/>
            <person name="Park D."/>
            <person name="Pearson M."/>
            <person name="Roberts A."/>
            <person name="Saif S."/>
            <person name="Shea T."/>
            <person name="Shenoy N."/>
            <person name="Sisk P."/>
            <person name="Stolte C."/>
            <person name="Sykes S."/>
            <person name="Walk T."/>
            <person name="White J."/>
            <person name="Yandava C."/>
            <person name="Allen-Vercoe E."/>
            <person name="Strauss J."/>
            <person name="Ambrose C."/>
            <person name="Lander E."/>
            <person name="Nusbaum C."/>
            <person name="Galagan J."/>
            <person name="Birren B."/>
        </authorList>
    </citation>
    <scope>NUCLEOTIDE SEQUENCE [LARGE SCALE GENOMIC DNA]</scope>
    <source>
        <strain evidence="5 6">3_1_5R</strain>
    </source>
</reference>
<dbReference type="GO" id="GO:0030261">
    <property type="term" value="P:chromosome condensation"/>
    <property type="evidence" value="ECO:0007669"/>
    <property type="project" value="UniProtKB-KW"/>
</dbReference>
<keyword evidence="6" id="KW-1185">Reference proteome</keyword>
<dbReference type="BioCyc" id="FSP469605-HMP:GTSP-78-MONOMER"/>
<sequence>MTKKEFIELYFRKGKFSTKTEAEKAMTSFLETLEEVALLNENILFSGFGKFEVVEKAERLGRNPKTGEEVRIPAKKSMKFKPGKSLDEKLNN</sequence>
<evidence type="ECO:0000256" key="1">
    <source>
        <dbReference type="ARBA" id="ARBA00023067"/>
    </source>
</evidence>
<dbReference type="GO" id="GO:0003677">
    <property type="term" value="F:DNA binding"/>
    <property type="evidence" value="ECO:0007669"/>
    <property type="project" value="UniProtKB-KW"/>
</dbReference>
<dbReference type="InterPro" id="IPR020816">
    <property type="entry name" value="Histone-like_DNA-bd_CS"/>
</dbReference>
<dbReference type="OrthoDB" id="9799835at2"/>
<feature type="compositionally biased region" description="Basic and acidic residues" evidence="4">
    <location>
        <begin position="62"/>
        <end position="72"/>
    </location>
</feature>
<comment type="similarity">
    <text evidence="3">Belongs to the bacterial histone-like protein family.</text>
</comment>
<dbReference type="InterPro" id="IPR000119">
    <property type="entry name" value="Hist_DNA-bd"/>
</dbReference>
<organism evidence="5 6">
    <name type="scientific">Fusobacterium gonidiaformans 3-1-5R</name>
    <dbReference type="NCBI Taxonomy" id="469605"/>
    <lineage>
        <taxon>Bacteria</taxon>
        <taxon>Fusobacteriati</taxon>
        <taxon>Fusobacteriota</taxon>
        <taxon>Fusobacteriia</taxon>
        <taxon>Fusobacteriales</taxon>
        <taxon>Fusobacteriaceae</taxon>
        <taxon>Fusobacterium</taxon>
    </lineage>
</organism>
<dbReference type="Gene3D" id="4.10.520.10">
    <property type="entry name" value="IHF-like DNA-binding proteins"/>
    <property type="match status" value="1"/>
</dbReference>
<dbReference type="CDD" id="cd13831">
    <property type="entry name" value="HU"/>
    <property type="match status" value="1"/>
</dbReference>
<dbReference type="PANTHER" id="PTHR33175:SF3">
    <property type="entry name" value="DNA-BINDING PROTEIN HU-BETA"/>
    <property type="match status" value="1"/>
</dbReference>
<dbReference type="EMBL" id="GG657971">
    <property type="protein sequence ID" value="EFS20580.1"/>
    <property type="molecule type" value="Genomic_DNA"/>
</dbReference>
<dbReference type="AlphaFoldDB" id="E5BEP9"/>
<name>E5BEP9_9FUSO</name>
<dbReference type="PANTHER" id="PTHR33175">
    <property type="entry name" value="DNA-BINDING PROTEIN HU"/>
    <property type="match status" value="1"/>
</dbReference>
<evidence type="ECO:0000256" key="3">
    <source>
        <dbReference type="RuleBase" id="RU003939"/>
    </source>
</evidence>